<proteinExistence type="predicted"/>
<evidence type="ECO:0000313" key="2">
    <source>
        <dbReference type="EnsemblMetazoa" id="GMOY008655-PA"/>
    </source>
</evidence>
<feature type="region of interest" description="Disordered" evidence="1">
    <location>
        <begin position="64"/>
        <end position="104"/>
    </location>
</feature>
<dbReference type="AlphaFoldDB" id="A0A1B0G5Q9"/>
<accession>A0A1B0G5Q9</accession>
<dbReference type="EMBL" id="CCAG010018754">
    <property type="status" value="NOT_ANNOTATED_CDS"/>
    <property type="molecule type" value="Genomic_DNA"/>
</dbReference>
<protein>
    <submittedName>
        <fullName evidence="2">Uncharacterized protein</fullName>
    </submittedName>
</protein>
<feature type="compositionally biased region" description="Acidic residues" evidence="1">
    <location>
        <begin position="84"/>
        <end position="93"/>
    </location>
</feature>
<sequence>MERWKIEETEGAKSELSNIIGECARHAEFGLLKDWLNPDLPLPPLSIEKVASIVNFVPNLLTTDYNDYEHDGHDNNNDDNNHDDNDDNDDDNISNDGCGVGGQI</sequence>
<dbReference type="EnsemblMetazoa" id="GMOY008655-RA">
    <property type="protein sequence ID" value="GMOY008655-PA"/>
    <property type="gene ID" value="GMOY008655"/>
</dbReference>
<name>A0A1B0G5Q9_GLOMM</name>
<feature type="compositionally biased region" description="Basic and acidic residues" evidence="1">
    <location>
        <begin position="67"/>
        <end position="83"/>
    </location>
</feature>
<reference evidence="2" key="1">
    <citation type="submission" date="2020-05" db="UniProtKB">
        <authorList>
            <consortium name="EnsemblMetazoa"/>
        </authorList>
    </citation>
    <scope>IDENTIFICATION</scope>
    <source>
        <strain evidence="2">Yale</strain>
    </source>
</reference>
<keyword evidence="3" id="KW-1185">Reference proteome</keyword>
<evidence type="ECO:0000313" key="3">
    <source>
        <dbReference type="Proteomes" id="UP000092444"/>
    </source>
</evidence>
<dbReference type="VEuPathDB" id="VectorBase:GMOY008655"/>
<organism evidence="2 3">
    <name type="scientific">Glossina morsitans morsitans</name>
    <name type="common">Savannah tsetse fly</name>
    <dbReference type="NCBI Taxonomy" id="37546"/>
    <lineage>
        <taxon>Eukaryota</taxon>
        <taxon>Metazoa</taxon>
        <taxon>Ecdysozoa</taxon>
        <taxon>Arthropoda</taxon>
        <taxon>Hexapoda</taxon>
        <taxon>Insecta</taxon>
        <taxon>Pterygota</taxon>
        <taxon>Neoptera</taxon>
        <taxon>Endopterygota</taxon>
        <taxon>Diptera</taxon>
        <taxon>Brachycera</taxon>
        <taxon>Muscomorpha</taxon>
        <taxon>Hippoboscoidea</taxon>
        <taxon>Glossinidae</taxon>
        <taxon>Glossina</taxon>
    </lineage>
</organism>
<dbReference type="Proteomes" id="UP000092444">
    <property type="component" value="Unassembled WGS sequence"/>
</dbReference>
<evidence type="ECO:0000256" key="1">
    <source>
        <dbReference type="SAM" id="MobiDB-lite"/>
    </source>
</evidence>